<name>A0A9X1I458_9FLAO</name>
<keyword evidence="3" id="KW-1185">Reference proteome</keyword>
<protein>
    <submittedName>
        <fullName evidence="2">KAP family NTPase</fullName>
    </submittedName>
</protein>
<reference evidence="2" key="1">
    <citation type="submission" date="2021-10" db="EMBL/GenBank/DDBJ databases">
        <title>Tamlana sargassums sp. nov., and Tamlana laminarinivorans sp. nov., two new bacteria isolated from the brown alga.</title>
        <authorList>
            <person name="Li J."/>
        </authorList>
    </citation>
    <scope>NUCLEOTIDE SEQUENCE</scope>
    <source>
        <strain evidence="2">PT2-4</strain>
    </source>
</reference>
<dbReference type="EMBL" id="JAJAPW010000006">
    <property type="protein sequence ID" value="MCB4799877.1"/>
    <property type="molecule type" value="Genomic_DNA"/>
</dbReference>
<dbReference type="Gene3D" id="3.40.50.300">
    <property type="entry name" value="P-loop containing nucleotide triphosphate hydrolases"/>
    <property type="match status" value="1"/>
</dbReference>
<organism evidence="2 3">
    <name type="scientific">Neotamlana laminarinivorans</name>
    <dbReference type="NCBI Taxonomy" id="2883124"/>
    <lineage>
        <taxon>Bacteria</taxon>
        <taxon>Pseudomonadati</taxon>
        <taxon>Bacteroidota</taxon>
        <taxon>Flavobacteriia</taxon>
        <taxon>Flavobacteriales</taxon>
        <taxon>Flavobacteriaceae</taxon>
        <taxon>Neotamlana</taxon>
    </lineage>
</organism>
<gene>
    <name evidence="2" type="ORF">LG649_13565</name>
</gene>
<dbReference type="SUPFAM" id="SSF52540">
    <property type="entry name" value="P-loop containing nucleoside triphosphate hydrolases"/>
    <property type="match status" value="1"/>
</dbReference>
<dbReference type="InterPro" id="IPR027417">
    <property type="entry name" value="P-loop_NTPase"/>
</dbReference>
<proteinExistence type="predicted"/>
<dbReference type="AlphaFoldDB" id="A0A9X1I458"/>
<feature type="domain" description="KAP NTPase" evidence="1">
    <location>
        <begin position="19"/>
        <end position="332"/>
    </location>
</feature>
<evidence type="ECO:0000313" key="2">
    <source>
        <dbReference type="EMBL" id="MCB4799877.1"/>
    </source>
</evidence>
<comment type="caution">
    <text evidence="2">The sequence shown here is derived from an EMBL/GenBank/DDBJ whole genome shotgun (WGS) entry which is preliminary data.</text>
</comment>
<dbReference type="RefSeq" id="WP_226544359.1">
    <property type="nucleotide sequence ID" value="NZ_JAJAPW010000006.1"/>
</dbReference>
<dbReference type="Proteomes" id="UP001139199">
    <property type="component" value="Unassembled WGS sequence"/>
</dbReference>
<sequence length="486" mass="57449">MIEKIPIPNENFKDVLSNNSKILFSGIFGSGKTTFINDFFEDNDSYEAIHIYPVNYSIASNVDIFELIKYDILFQLIGKLPKEDFLKLDIPYHLTLYNYLFSFNNLNKKVDFLSSFLHFAGKYGSASLKIYESIKHLKDEFVKFHKSFQEDDFNKVKSYLENLKNEKGSIYEEDFFTELIRILIFKLKDKNKKEVILVIDDLDRLDPEHIFRILNIFSAHIDFSGVENDNKFDFDKVIIVCDYANIESLYKHKYGIGTDFKGYINKFFNEIFWYDVATLIKAAIDTYLSKVKTNIDGNIFNEDYRFSDQVKYVLFTFLDSGIISFRDLISFKNGFDTNRFYPNKKRNLAKVESILKRYNLTVELTINFLISFFGNNNELLNAIGKAKNKNNQWFSYLNQEDYFNNIAEFVLLIKHETFNTNRLGVNNKNLNLKSYDFNLNVSSKDYRFYTECNEIKKQDNQQVKPDELNYFEFLEEATKVYLEIIN</sequence>
<evidence type="ECO:0000313" key="3">
    <source>
        <dbReference type="Proteomes" id="UP001139199"/>
    </source>
</evidence>
<evidence type="ECO:0000259" key="1">
    <source>
        <dbReference type="Pfam" id="PF07693"/>
    </source>
</evidence>
<dbReference type="Pfam" id="PF07693">
    <property type="entry name" value="KAP_NTPase"/>
    <property type="match status" value="1"/>
</dbReference>
<accession>A0A9X1I458</accession>
<dbReference type="InterPro" id="IPR011646">
    <property type="entry name" value="KAP_P-loop"/>
</dbReference>